<dbReference type="InterPro" id="IPR017871">
    <property type="entry name" value="ABC_transporter-like_CS"/>
</dbReference>
<evidence type="ECO:0000256" key="10">
    <source>
        <dbReference type="SAM" id="MobiDB-lite"/>
    </source>
</evidence>
<feature type="compositionally biased region" description="Low complexity" evidence="10">
    <location>
        <begin position="1"/>
        <end position="15"/>
    </location>
</feature>
<dbReference type="GO" id="GO:0016020">
    <property type="term" value="C:membrane"/>
    <property type="evidence" value="ECO:0007669"/>
    <property type="project" value="UniProtKB-SubCell"/>
</dbReference>
<keyword evidence="7" id="KW-0067">ATP-binding</keyword>
<dbReference type="AlphaFoldDB" id="A0AAP0NX69"/>
<feature type="region of interest" description="Disordered" evidence="10">
    <location>
        <begin position="1"/>
        <end position="40"/>
    </location>
</feature>
<sequence>MFMERGSTSKSSSSIEGGGGGDEADHHEHEMSNGGNRGTSVEPAGMFLAWEDVSVVLPNFGKGPTRRLLQGLTGYAEPGRILAIMGPSGSGKSTLLDSLAGRLSKNVTMMGNVFLNGKKRKKDQRVAYVTQEDVLLGTLTVRESITYSAHLRLPSTMTEEEINDVVEGTIAEMGLVECANTVIGNWHLRGVSGGEKKRVSIALEILTRPHLLFLDEPTSGLDSAAAFFVIQILENIARYGRTVVCSIHQPSSEVFSEFDDLFLLSGGQTVYFGEAKKAVQFFSEAGFPCPSRRNSSDHFLRCINTDFDIVNATLKGSQIIRGTLDSSSDPLIDLETAEIKGRLVNKYEKSEYASRARRKVQGIILSEGLVVQSFKGSQANWWKQFSTLTRRSFVNMSRDIGYYWLRIIIYILVALSVGTIFFHVGTGFSAIYSRGACIAFITGFMTFMSIGGFPSFIEEMKVFTRERRNGYYGVAAFILSNFFSSLPFLIAVAFTSGTITHFMVGFHPGFSRYLYSCLSILSCIAFVESCMMIVASLVPNYLMGIITGAGVLGIMMMTAGFFRFLPDLPRTIWRIPVSYIGYGAWAMQGYCKNDMVGLEFDPLVPGEPKVKGEDIIRNVLRLELNHSKWWDLAAVVLLMVCYKFIFFFILKFKERVSPMFRTIYDNRIVKHIEKRPSFKRHPRMPSKRHTPIPLSSQIDLSSPIHY</sequence>
<dbReference type="InterPro" id="IPR052215">
    <property type="entry name" value="Plant_ABCG"/>
</dbReference>
<feature type="region of interest" description="Disordered" evidence="10">
    <location>
        <begin position="678"/>
        <end position="706"/>
    </location>
</feature>
<dbReference type="GO" id="GO:0140359">
    <property type="term" value="F:ABC-type transporter activity"/>
    <property type="evidence" value="ECO:0007669"/>
    <property type="project" value="InterPro"/>
</dbReference>
<reference evidence="13 14" key="1">
    <citation type="submission" date="2024-01" db="EMBL/GenBank/DDBJ databases">
        <title>Genome assemblies of Stephania.</title>
        <authorList>
            <person name="Yang L."/>
        </authorList>
    </citation>
    <scope>NUCLEOTIDE SEQUENCE [LARGE SCALE GENOMIC DNA]</scope>
    <source>
        <strain evidence="13">QJT</strain>
        <tissue evidence="13">Leaf</tissue>
    </source>
</reference>
<dbReference type="PANTHER" id="PTHR48042:SF18">
    <property type="entry name" value="ABC TRANSPORTER G FAMILY MEMBER 12"/>
    <property type="match status" value="1"/>
</dbReference>
<evidence type="ECO:0000259" key="12">
    <source>
        <dbReference type="PROSITE" id="PS50893"/>
    </source>
</evidence>
<evidence type="ECO:0000313" key="14">
    <source>
        <dbReference type="Proteomes" id="UP001417504"/>
    </source>
</evidence>
<feature type="transmembrane region" description="Helical" evidence="11">
    <location>
        <begin position="541"/>
        <end position="565"/>
    </location>
</feature>
<evidence type="ECO:0000256" key="4">
    <source>
        <dbReference type="ARBA" id="ARBA00022553"/>
    </source>
</evidence>
<feature type="transmembrane region" description="Helical" evidence="11">
    <location>
        <begin position="469"/>
        <end position="493"/>
    </location>
</feature>
<feature type="transmembrane region" description="Helical" evidence="11">
    <location>
        <begin position="400"/>
        <end position="425"/>
    </location>
</feature>
<keyword evidence="6" id="KW-0547">Nucleotide-binding</keyword>
<dbReference type="InterPro" id="IPR013525">
    <property type="entry name" value="ABC2_TM"/>
</dbReference>
<evidence type="ECO:0000256" key="1">
    <source>
        <dbReference type="ARBA" id="ARBA00004141"/>
    </source>
</evidence>
<organism evidence="13 14">
    <name type="scientific">Stephania japonica</name>
    <dbReference type="NCBI Taxonomy" id="461633"/>
    <lineage>
        <taxon>Eukaryota</taxon>
        <taxon>Viridiplantae</taxon>
        <taxon>Streptophyta</taxon>
        <taxon>Embryophyta</taxon>
        <taxon>Tracheophyta</taxon>
        <taxon>Spermatophyta</taxon>
        <taxon>Magnoliopsida</taxon>
        <taxon>Ranunculales</taxon>
        <taxon>Menispermaceae</taxon>
        <taxon>Menispermoideae</taxon>
        <taxon>Cissampelideae</taxon>
        <taxon>Stephania</taxon>
    </lineage>
</organism>
<evidence type="ECO:0000256" key="6">
    <source>
        <dbReference type="ARBA" id="ARBA00022741"/>
    </source>
</evidence>
<dbReference type="InterPro" id="IPR003439">
    <property type="entry name" value="ABC_transporter-like_ATP-bd"/>
</dbReference>
<name>A0AAP0NX69_9MAGN</name>
<keyword evidence="14" id="KW-1185">Reference proteome</keyword>
<dbReference type="FunFam" id="3.40.50.300:FF:000504">
    <property type="entry name" value="ABC transporter G family member 11"/>
    <property type="match status" value="1"/>
</dbReference>
<comment type="subcellular location">
    <subcellularLocation>
        <location evidence="1">Membrane</location>
        <topology evidence="1">Multi-pass membrane protein</topology>
    </subcellularLocation>
</comment>
<dbReference type="Pfam" id="PF19055">
    <property type="entry name" value="ABC2_membrane_7"/>
    <property type="match status" value="1"/>
</dbReference>
<keyword evidence="9 11" id="KW-0472">Membrane</keyword>
<dbReference type="GO" id="GO:0005524">
    <property type="term" value="F:ATP binding"/>
    <property type="evidence" value="ECO:0007669"/>
    <property type="project" value="UniProtKB-KW"/>
</dbReference>
<dbReference type="InterPro" id="IPR027417">
    <property type="entry name" value="P-loop_NTPase"/>
</dbReference>
<keyword evidence="3" id="KW-0813">Transport</keyword>
<evidence type="ECO:0000256" key="9">
    <source>
        <dbReference type="ARBA" id="ARBA00023136"/>
    </source>
</evidence>
<dbReference type="Gene3D" id="3.40.50.300">
    <property type="entry name" value="P-loop containing nucleotide triphosphate hydrolases"/>
    <property type="match status" value="1"/>
</dbReference>
<evidence type="ECO:0000256" key="5">
    <source>
        <dbReference type="ARBA" id="ARBA00022692"/>
    </source>
</evidence>
<accession>A0AAP0NX69</accession>
<keyword evidence="4" id="KW-0597">Phosphoprotein</keyword>
<feature type="compositionally biased region" description="Basic residues" evidence="10">
    <location>
        <begin position="678"/>
        <end position="690"/>
    </location>
</feature>
<dbReference type="SMART" id="SM00382">
    <property type="entry name" value="AAA"/>
    <property type="match status" value="1"/>
</dbReference>
<feature type="transmembrane region" description="Helical" evidence="11">
    <location>
        <begin position="431"/>
        <end position="457"/>
    </location>
</feature>
<dbReference type="Pfam" id="PF00005">
    <property type="entry name" value="ABC_tran"/>
    <property type="match status" value="1"/>
</dbReference>
<feature type="domain" description="ABC transporter" evidence="12">
    <location>
        <begin position="48"/>
        <end position="291"/>
    </location>
</feature>
<keyword evidence="8 11" id="KW-1133">Transmembrane helix</keyword>
<dbReference type="GO" id="GO:0009651">
    <property type="term" value="P:response to salt stress"/>
    <property type="evidence" value="ECO:0007669"/>
    <property type="project" value="UniProtKB-ARBA"/>
</dbReference>
<proteinExistence type="inferred from homology"/>
<dbReference type="PROSITE" id="PS50893">
    <property type="entry name" value="ABC_TRANSPORTER_2"/>
    <property type="match status" value="1"/>
</dbReference>
<dbReference type="SUPFAM" id="SSF52540">
    <property type="entry name" value="P-loop containing nucleoside triphosphate hydrolases"/>
    <property type="match status" value="1"/>
</dbReference>
<protein>
    <recommendedName>
        <fullName evidence="12">ABC transporter domain-containing protein</fullName>
    </recommendedName>
</protein>
<dbReference type="GO" id="GO:0016887">
    <property type="term" value="F:ATP hydrolysis activity"/>
    <property type="evidence" value="ECO:0007669"/>
    <property type="project" value="InterPro"/>
</dbReference>
<evidence type="ECO:0000256" key="2">
    <source>
        <dbReference type="ARBA" id="ARBA00005814"/>
    </source>
</evidence>
<evidence type="ECO:0000256" key="8">
    <source>
        <dbReference type="ARBA" id="ARBA00022989"/>
    </source>
</evidence>
<dbReference type="EMBL" id="JBBNAE010000005">
    <property type="protein sequence ID" value="KAK9123247.1"/>
    <property type="molecule type" value="Genomic_DNA"/>
</dbReference>
<evidence type="ECO:0000256" key="3">
    <source>
        <dbReference type="ARBA" id="ARBA00022448"/>
    </source>
</evidence>
<evidence type="ECO:0000313" key="13">
    <source>
        <dbReference type="EMBL" id="KAK9123247.1"/>
    </source>
</evidence>
<dbReference type="PROSITE" id="PS00211">
    <property type="entry name" value="ABC_TRANSPORTER_1"/>
    <property type="match status" value="1"/>
</dbReference>
<gene>
    <name evidence="13" type="ORF">Sjap_012849</name>
</gene>
<feature type="transmembrane region" description="Helical" evidence="11">
    <location>
        <begin position="513"/>
        <end position="534"/>
    </location>
</feature>
<dbReference type="InterPro" id="IPR043926">
    <property type="entry name" value="ABCG_dom"/>
</dbReference>
<comment type="similarity">
    <text evidence="2">Belongs to the ABC transporter superfamily. ABCG family. Eye pigment precursor importer (TC 3.A.1.204) subfamily.</text>
</comment>
<dbReference type="PANTHER" id="PTHR48042">
    <property type="entry name" value="ABC TRANSPORTER G FAMILY MEMBER 11"/>
    <property type="match status" value="1"/>
</dbReference>
<evidence type="ECO:0000256" key="11">
    <source>
        <dbReference type="SAM" id="Phobius"/>
    </source>
</evidence>
<evidence type="ECO:0000256" key="7">
    <source>
        <dbReference type="ARBA" id="ARBA00022840"/>
    </source>
</evidence>
<keyword evidence="5 11" id="KW-0812">Transmembrane</keyword>
<dbReference type="Pfam" id="PF01061">
    <property type="entry name" value="ABC2_membrane"/>
    <property type="match status" value="1"/>
</dbReference>
<dbReference type="InterPro" id="IPR003593">
    <property type="entry name" value="AAA+_ATPase"/>
</dbReference>
<comment type="caution">
    <text evidence="13">The sequence shown here is derived from an EMBL/GenBank/DDBJ whole genome shotgun (WGS) entry which is preliminary data.</text>
</comment>
<dbReference type="Proteomes" id="UP001417504">
    <property type="component" value="Unassembled WGS sequence"/>
</dbReference>
<feature type="transmembrane region" description="Helical" evidence="11">
    <location>
        <begin position="629"/>
        <end position="650"/>
    </location>
</feature>